<dbReference type="SUPFAM" id="SSF53686">
    <property type="entry name" value="Tryptophan synthase beta subunit-like PLP-dependent enzymes"/>
    <property type="match status" value="1"/>
</dbReference>
<evidence type="ECO:0000256" key="10">
    <source>
        <dbReference type="ARBA" id="ARBA00049406"/>
    </source>
</evidence>
<comment type="caution">
    <text evidence="12">The sequence shown here is derived from an EMBL/GenBank/DDBJ whole genome shotgun (WGS) entry which is preliminary data.</text>
</comment>
<dbReference type="Gene3D" id="3.40.50.1100">
    <property type="match status" value="2"/>
</dbReference>
<evidence type="ECO:0000256" key="7">
    <source>
        <dbReference type="ARBA" id="ARBA00022490"/>
    </source>
</evidence>
<dbReference type="GO" id="GO:0009097">
    <property type="term" value="P:isoleucine biosynthetic process"/>
    <property type="evidence" value="ECO:0007669"/>
    <property type="project" value="TreeGrafter"/>
</dbReference>
<dbReference type="GO" id="GO:0006094">
    <property type="term" value="P:gluconeogenesis"/>
    <property type="evidence" value="ECO:0007669"/>
    <property type="project" value="UniProtKB-KW"/>
</dbReference>
<evidence type="ECO:0000256" key="3">
    <source>
        <dbReference type="ARBA" id="ARBA00004742"/>
    </source>
</evidence>
<comment type="subcellular location">
    <subcellularLocation>
        <location evidence="2">Cytoplasm</location>
    </subcellularLocation>
</comment>
<evidence type="ECO:0000256" key="6">
    <source>
        <dbReference type="ARBA" id="ARBA00022432"/>
    </source>
</evidence>
<dbReference type="InterPro" id="IPR036052">
    <property type="entry name" value="TrpB-like_PALP_sf"/>
</dbReference>
<dbReference type="GO" id="GO:0005737">
    <property type="term" value="C:cytoplasm"/>
    <property type="evidence" value="ECO:0007669"/>
    <property type="project" value="UniProtKB-SubCell"/>
</dbReference>
<keyword evidence="8" id="KW-0663">Pyridoxal phosphate</keyword>
<feature type="domain" description="Tryptophan synthase beta chain-like PALP" evidence="11">
    <location>
        <begin position="20"/>
        <end position="336"/>
    </location>
</feature>
<dbReference type="EMBL" id="JAACFV010000038">
    <property type="protein sequence ID" value="KAF7509674.1"/>
    <property type="molecule type" value="Genomic_DNA"/>
</dbReference>
<evidence type="ECO:0000313" key="13">
    <source>
        <dbReference type="Proteomes" id="UP000606974"/>
    </source>
</evidence>
<evidence type="ECO:0000256" key="1">
    <source>
        <dbReference type="ARBA" id="ARBA00001933"/>
    </source>
</evidence>
<dbReference type="GO" id="GO:0003941">
    <property type="term" value="F:L-serine ammonia-lyase activity"/>
    <property type="evidence" value="ECO:0007669"/>
    <property type="project" value="UniProtKB-EC"/>
</dbReference>
<dbReference type="InterPro" id="IPR001926">
    <property type="entry name" value="TrpB-like_PALP"/>
</dbReference>
<comment type="cofactor">
    <cofactor evidence="1">
        <name>pyridoxal 5'-phosphate</name>
        <dbReference type="ChEBI" id="CHEBI:597326"/>
    </cofactor>
</comment>
<keyword evidence="7" id="KW-0963">Cytoplasm</keyword>
<dbReference type="InterPro" id="IPR050147">
    <property type="entry name" value="Ser/Thr_Dehydratase"/>
</dbReference>
<dbReference type="PANTHER" id="PTHR48078">
    <property type="entry name" value="THREONINE DEHYDRATASE, MITOCHONDRIAL-RELATED"/>
    <property type="match status" value="1"/>
</dbReference>
<evidence type="ECO:0000313" key="12">
    <source>
        <dbReference type="EMBL" id="KAF7509674.1"/>
    </source>
</evidence>
<organism evidence="12 13">
    <name type="scientific">Endocarpon pusillum</name>
    <dbReference type="NCBI Taxonomy" id="364733"/>
    <lineage>
        <taxon>Eukaryota</taxon>
        <taxon>Fungi</taxon>
        <taxon>Dikarya</taxon>
        <taxon>Ascomycota</taxon>
        <taxon>Pezizomycotina</taxon>
        <taxon>Eurotiomycetes</taxon>
        <taxon>Chaetothyriomycetidae</taxon>
        <taxon>Verrucariales</taxon>
        <taxon>Verrucariaceae</taxon>
        <taxon>Endocarpon</taxon>
    </lineage>
</organism>
<dbReference type="Proteomes" id="UP000606974">
    <property type="component" value="Unassembled WGS sequence"/>
</dbReference>
<evidence type="ECO:0000256" key="5">
    <source>
        <dbReference type="ARBA" id="ARBA00012093"/>
    </source>
</evidence>
<dbReference type="Pfam" id="PF00291">
    <property type="entry name" value="PALP"/>
    <property type="match status" value="1"/>
</dbReference>
<accession>A0A8H7ALQ3</accession>
<proteinExistence type="inferred from homology"/>
<dbReference type="FunFam" id="3.40.50.1100:FF:000040">
    <property type="entry name" value="L-serine dehydratase, putative"/>
    <property type="match status" value="1"/>
</dbReference>
<keyword evidence="6" id="KW-0312">Gluconeogenesis</keyword>
<comment type="pathway">
    <text evidence="3">Carbohydrate biosynthesis; gluconeogenesis.</text>
</comment>
<dbReference type="OrthoDB" id="7773036at2759"/>
<comment type="catalytic activity">
    <reaction evidence="10">
        <text>L-serine = pyruvate + NH4(+)</text>
        <dbReference type="Rhea" id="RHEA:19169"/>
        <dbReference type="ChEBI" id="CHEBI:15361"/>
        <dbReference type="ChEBI" id="CHEBI:28938"/>
        <dbReference type="ChEBI" id="CHEBI:33384"/>
        <dbReference type="EC" id="4.3.1.17"/>
    </reaction>
</comment>
<evidence type="ECO:0000256" key="2">
    <source>
        <dbReference type="ARBA" id="ARBA00004496"/>
    </source>
</evidence>
<name>A0A8H7ALQ3_9EURO</name>
<reference evidence="12" key="1">
    <citation type="submission" date="2020-02" db="EMBL/GenBank/DDBJ databases">
        <authorList>
            <person name="Palmer J.M."/>
        </authorList>
    </citation>
    <scope>NUCLEOTIDE SEQUENCE</scope>
    <source>
        <strain evidence="12">EPUS1.4</strain>
        <tissue evidence="12">Thallus</tissue>
    </source>
</reference>
<protein>
    <recommendedName>
        <fullName evidence="5">L-serine ammonia-lyase</fullName>
        <ecNumber evidence="5">4.3.1.17</ecNumber>
    </recommendedName>
</protein>
<keyword evidence="13" id="KW-1185">Reference proteome</keyword>
<evidence type="ECO:0000256" key="4">
    <source>
        <dbReference type="ARBA" id="ARBA00010869"/>
    </source>
</evidence>
<evidence type="ECO:0000259" key="11">
    <source>
        <dbReference type="Pfam" id="PF00291"/>
    </source>
</evidence>
<dbReference type="GO" id="GO:0006565">
    <property type="term" value="P:L-serine catabolic process"/>
    <property type="evidence" value="ECO:0007669"/>
    <property type="project" value="TreeGrafter"/>
</dbReference>
<evidence type="ECO:0000256" key="8">
    <source>
        <dbReference type="ARBA" id="ARBA00022898"/>
    </source>
</evidence>
<dbReference type="GO" id="GO:0006567">
    <property type="term" value="P:L-threonine catabolic process"/>
    <property type="evidence" value="ECO:0007669"/>
    <property type="project" value="TreeGrafter"/>
</dbReference>
<gene>
    <name evidence="12" type="ORF">GJ744_007545</name>
</gene>
<sequence length="364" mass="39179">MTMGSYVPPIPNNPVKPWIETPLVESTALSLSANCRVFLKLELLQPAGSFKSRGIGNLILEHTKHASVQSSSQKPLHFYSSSGGNAGLACVTAARSLGYKASVVVPMTTKTSMIAKLQAAGATSVIQHGESWYYADAHLRNHILHPPQAKNQEAEEEEEGIYIPPFDHPAVWAGASTIIPELQHQLPDNQPPDAVILSVGGGGLFAGIMLGLDQTQDEAWSRVPVLAVETHGADSLAQSLQAGELITLPGITSVAKSLGAIRVADQAFRYAQRSNVKSVVLDDAEAVMGVCRLADEERLLVEPACGVCVALCHEDKLREVVKGLGPRSRVVVVVCGGRDVDVEMVGRWREEYAERFREIRCGGY</sequence>
<evidence type="ECO:0000256" key="9">
    <source>
        <dbReference type="ARBA" id="ARBA00023239"/>
    </source>
</evidence>
<dbReference type="PANTHER" id="PTHR48078:SF2">
    <property type="entry name" value="CATABOLIC L-SERINE_THREONINE DEHYDRATASE"/>
    <property type="match status" value="1"/>
</dbReference>
<keyword evidence="9" id="KW-0456">Lyase</keyword>
<comment type="similarity">
    <text evidence="4">Belongs to the serine/threonine dehydratase family.</text>
</comment>
<dbReference type="AlphaFoldDB" id="A0A8H7ALQ3"/>
<dbReference type="EC" id="4.3.1.17" evidence="5"/>
<dbReference type="GO" id="GO:0004794">
    <property type="term" value="F:threonine deaminase activity"/>
    <property type="evidence" value="ECO:0007669"/>
    <property type="project" value="TreeGrafter"/>
</dbReference>